<organism evidence="1 2">
    <name type="scientific">Irpex rosettiformis</name>
    <dbReference type="NCBI Taxonomy" id="378272"/>
    <lineage>
        <taxon>Eukaryota</taxon>
        <taxon>Fungi</taxon>
        <taxon>Dikarya</taxon>
        <taxon>Basidiomycota</taxon>
        <taxon>Agaricomycotina</taxon>
        <taxon>Agaricomycetes</taxon>
        <taxon>Polyporales</taxon>
        <taxon>Irpicaceae</taxon>
        <taxon>Irpex</taxon>
    </lineage>
</organism>
<feature type="non-terminal residue" evidence="1">
    <location>
        <position position="1"/>
    </location>
</feature>
<name>A0ACB8TSR2_9APHY</name>
<protein>
    <submittedName>
        <fullName evidence="1">Uncharacterized protein</fullName>
    </submittedName>
</protein>
<evidence type="ECO:0000313" key="1">
    <source>
        <dbReference type="EMBL" id="KAI0085087.1"/>
    </source>
</evidence>
<reference evidence="1" key="1">
    <citation type="journal article" date="2021" name="Environ. Microbiol.">
        <title>Gene family expansions and transcriptome signatures uncover fungal adaptations to wood decay.</title>
        <authorList>
            <person name="Hage H."/>
            <person name="Miyauchi S."/>
            <person name="Viragh M."/>
            <person name="Drula E."/>
            <person name="Min B."/>
            <person name="Chaduli D."/>
            <person name="Navarro D."/>
            <person name="Favel A."/>
            <person name="Norest M."/>
            <person name="Lesage-Meessen L."/>
            <person name="Balint B."/>
            <person name="Merenyi Z."/>
            <person name="de Eugenio L."/>
            <person name="Morin E."/>
            <person name="Martinez A.T."/>
            <person name="Baldrian P."/>
            <person name="Stursova M."/>
            <person name="Martinez M.J."/>
            <person name="Novotny C."/>
            <person name="Magnuson J.K."/>
            <person name="Spatafora J.W."/>
            <person name="Maurice S."/>
            <person name="Pangilinan J."/>
            <person name="Andreopoulos W."/>
            <person name="LaButti K."/>
            <person name="Hundley H."/>
            <person name="Na H."/>
            <person name="Kuo A."/>
            <person name="Barry K."/>
            <person name="Lipzen A."/>
            <person name="Henrissat B."/>
            <person name="Riley R."/>
            <person name="Ahrendt S."/>
            <person name="Nagy L.G."/>
            <person name="Grigoriev I.V."/>
            <person name="Martin F."/>
            <person name="Rosso M.N."/>
        </authorList>
    </citation>
    <scope>NUCLEOTIDE SEQUENCE</scope>
    <source>
        <strain evidence="1">CBS 384.51</strain>
    </source>
</reference>
<sequence length="148" mass="17054">PLPIPELEGMLIETLATSRATSLSVTALWDALLRTRPALKTMVDHSPLNKREWLQLLTYILAAGHLSSGLFGRVEPVSEATLHEISRTKSAQRAQWFYIPEKDADQDRANLIRSMMRGPGKRSETMKYKRYYWKPLGKISRWDREDDL</sequence>
<keyword evidence="2" id="KW-1185">Reference proteome</keyword>
<evidence type="ECO:0000313" key="2">
    <source>
        <dbReference type="Proteomes" id="UP001055072"/>
    </source>
</evidence>
<feature type="non-terminal residue" evidence="1">
    <location>
        <position position="148"/>
    </location>
</feature>
<dbReference type="EMBL" id="MU274935">
    <property type="protein sequence ID" value="KAI0085087.1"/>
    <property type="molecule type" value="Genomic_DNA"/>
</dbReference>
<gene>
    <name evidence="1" type="ORF">BDY19DRAFT_878737</name>
</gene>
<dbReference type="Proteomes" id="UP001055072">
    <property type="component" value="Unassembled WGS sequence"/>
</dbReference>
<comment type="caution">
    <text evidence="1">The sequence shown here is derived from an EMBL/GenBank/DDBJ whole genome shotgun (WGS) entry which is preliminary data.</text>
</comment>
<accession>A0ACB8TSR2</accession>
<proteinExistence type="predicted"/>